<accession>A0A0A9DVH3</accession>
<reference evidence="1" key="1">
    <citation type="submission" date="2014-09" db="EMBL/GenBank/DDBJ databases">
        <authorList>
            <person name="Magalhaes I.L.F."/>
            <person name="Oliveira U."/>
            <person name="Santos F.R."/>
            <person name="Vidigal T.H.D.A."/>
            <person name="Brescovit A.D."/>
            <person name="Santos A.J."/>
        </authorList>
    </citation>
    <scope>NUCLEOTIDE SEQUENCE</scope>
    <source>
        <tissue evidence="1">Shoot tissue taken approximately 20 cm above the soil surface</tissue>
    </source>
</reference>
<sequence length="84" mass="9223">MSSVDGLLGLLHGSVKTKRLVNHRNVIIYGLWDPDNRTFQAPSANFLINYRSAFLSTIASNNVNLVNTTVLKTINNFGSVMPSS</sequence>
<name>A0A0A9DVH3_ARUDO</name>
<dbReference type="GO" id="GO:0016301">
    <property type="term" value="F:kinase activity"/>
    <property type="evidence" value="ECO:0007669"/>
    <property type="project" value="UniProtKB-KW"/>
</dbReference>
<reference evidence="1" key="2">
    <citation type="journal article" date="2015" name="Data Brief">
        <title>Shoot transcriptome of the giant reed, Arundo donax.</title>
        <authorList>
            <person name="Barrero R.A."/>
            <person name="Guerrero F.D."/>
            <person name="Moolhuijzen P."/>
            <person name="Goolsby J.A."/>
            <person name="Tidwell J."/>
            <person name="Bellgard S.E."/>
            <person name="Bellgard M.I."/>
        </authorList>
    </citation>
    <scope>NUCLEOTIDE SEQUENCE</scope>
    <source>
        <tissue evidence="1">Shoot tissue taken approximately 20 cm above the soil surface</tissue>
    </source>
</reference>
<evidence type="ECO:0000313" key="1">
    <source>
        <dbReference type="EMBL" id="JAD89630.1"/>
    </source>
</evidence>
<dbReference type="AlphaFoldDB" id="A0A0A9DVH3"/>
<keyword evidence="1" id="KW-0418">Kinase</keyword>
<proteinExistence type="predicted"/>
<organism evidence="1">
    <name type="scientific">Arundo donax</name>
    <name type="common">Giant reed</name>
    <name type="synonym">Donax arundinaceus</name>
    <dbReference type="NCBI Taxonomy" id="35708"/>
    <lineage>
        <taxon>Eukaryota</taxon>
        <taxon>Viridiplantae</taxon>
        <taxon>Streptophyta</taxon>
        <taxon>Embryophyta</taxon>
        <taxon>Tracheophyta</taxon>
        <taxon>Spermatophyta</taxon>
        <taxon>Magnoliopsida</taxon>
        <taxon>Liliopsida</taxon>
        <taxon>Poales</taxon>
        <taxon>Poaceae</taxon>
        <taxon>PACMAD clade</taxon>
        <taxon>Arundinoideae</taxon>
        <taxon>Arundineae</taxon>
        <taxon>Arundo</taxon>
    </lineage>
</organism>
<keyword evidence="1" id="KW-0808">Transferase</keyword>
<protein>
    <submittedName>
        <fullName evidence="1">6-phosphofructokinase 2</fullName>
    </submittedName>
</protein>
<dbReference type="EMBL" id="GBRH01208265">
    <property type="protein sequence ID" value="JAD89630.1"/>
    <property type="molecule type" value="Transcribed_RNA"/>
</dbReference>